<name>A0A2S7F964_CLOBU</name>
<dbReference type="EMBL" id="LRDH01000114">
    <property type="protein sequence ID" value="PPV14007.1"/>
    <property type="molecule type" value="Genomic_DNA"/>
</dbReference>
<dbReference type="AlphaFoldDB" id="A0A2S7F964"/>
<evidence type="ECO:0000313" key="1">
    <source>
        <dbReference type="EMBL" id="PPV14007.1"/>
    </source>
</evidence>
<dbReference type="Proteomes" id="UP000238081">
    <property type="component" value="Unassembled WGS sequence"/>
</dbReference>
<dbReference type="RefSeq" id="WP_043666062.1">
    <property type="nucleotide sequence ID" value="NZ_JSEG01000020.1"/>
</dbReference>
<gene>
    <name evidence="1" type="ORF">AWN73_15225</name>
</gene>
<comment type="caution">
    <text evidence="1">The sequence shown here is derived from an EMBL/GenBank/DDBJ whole genome shotgun (WGS) entry which is preliminary data.</text>
</comment>
<evidence type="ECO:0000313" key="2">
    <source>
        <dbReference type="Proteomes" id="UP000238081"/>
    </source>
</evidence>
<sequence>MNPQDIMDQIKKAQRELSELNTKLFMYGQEKEYAEQQYKIQLSKKLLQLRTEKCATTIINDIAKGDERISNLRLKRGLAENKYTVCQEALRNKRLELDCLRSLLTWHRVELNNS</sequence>
<protein>
    <submittedName>
        <fullName evidence="1">Uncharacterized protein</fullName>
    </submittedName>
</protein>
<organism evidence="1 2">
    <name type="scientific">Clostridium butyricum</name>
    <dbReference type="NCBI Taxonomy" id="1492"/>
    <lineage>
        <taxon>Bacteria</taxon>
        <taxon>Bacillati</taxon>
        <taxon>Bacillota</taxon>
        <taxon>Clostridia</taxon>
        <taxon>Eubacteriales</taxon>
        <taxon>Clostridiaceae</taxon>
        <taxon>Clostridium</taxon>
    </lineage>
</organism>
<proteinExistence type="predicted"/>
<accession>A0A2S7F964</accession>
<reference evidence="1 2" key="1">
    <citation type="submission" date="2016-01" db="EMBL/GenBank/DDBJ databases">
        <title>Characterization of the Clostridium difficile lineages that are prevalent in Hong Kong and China.</title>
        <authorList>
            <person name="Kwok J.S.-L."/>
            <person name="Lam W.-Y."/>
            <person name="Ip M."/>
            <person name="Chan T.-F."/>
            <person name="Hawkey P.M."/>
            <person name="Tsui S.K.-W."/>
        </authorList>
    </citation>
    <scope>NUCLEOTIDE SEQUENCE [LARGE SCALE GENOMIC DNA]</scope>
    <source>
        <strain evidence="1 2">300064</strain>
    </source>
</reference>